<comment type="caution">
    <text evidence="1">The sequence shown here is derived from an EMBL/GenBank/DDBJ whole genome shotgun (WGS) entry which is preliminary data.</text>
</comment>
<sequence>MSLQLVGVKEDLLGAGELWIDHKKDIFFPHSSTATSTNYPLEADQRVLAEGTLASTLGHLSGVSVQTWTPILTPASSDMDVNFSDLHVLQSQKIREQGIATIGGCPPTALRLSNRYGEWVRGSH</sequence>
<dbReference type="AlphaFoldDB" id="A0A843V559"/>
<reference evidence="1" key="1">
    <citation type="submission" date="2017-07" db="EMBL/GenBank/DDBJ databases">
        <title>Taro Niue Genome Assembly and Annotation.</title>
        <authorList>
            <person name="Atibalentja N."/>
            <person name="Keating K."/>
            <person name="Fields C.J."/>
        </authorList>
    </citation>
    <scope>NUCLEOTIDE SEQUENCE</scope>
    <source>
        <strain evidence="1">Niue_2</strain>
        <tissue evidence="1">Leaf</tissue>
    </source>
</reference>
<protein>
    <submittedName>
        <fullName evidence="1">Uncharacterized protein</fullName>
    </submittedName>
</protein>
<name>A0A843V559_COLES</name>
<accession>A0A843V559</accession>
<evidence type="ECO:0000313" key="1">
    <source>
        <dbReference type="EMBL" id="MQL91361.1"/>
    </source>
</evidence>
<organism evidence="1 2">
    <name type="scientific">Colocasia esculenta</name>
    <name type="common">Wild taro</name>
    <name type="synonym">Arum esculentum</name>
    <dbReference type="NCBI Taxonomy" id="4460"/>
    <lineage>
        <taxon>Eukaryota</taxon>
        <taxon>Viridiplantae</taxon>
        <taxon>Streptophyta</taxon>
        <taxon>Embryophyta</taxon>
        <taxon>Tracheophyta</taxon>
        <taxon>Spermatophyta</taxon>
        <taxon>Magnoliopsida</taxon>
        <taxon>Liliopsida</taxon>
        <taxon>Araceae</taxon>
        <taxon>Aroideae</taxon>
        <taxon>Colocasieae</taxon>
        <taxon>Colocasia</taxon>
    </lineage>
</organism>
<keyword evidence="2" id="KW-1185">Reference proteome</keyword>
<proteinExistence type="predicted"/>
<evidence type="ECO:0000313" key="2">
    <source>
        <dbReference type="Proteomes" id="UP000652761"/>
    </source>
</evidence>
<dbReference type="Proteomes" id="UP000652761">
    <property type="component" value="Unassembled WGS sequence"/>
</dbReference>
<dbReference type="EMBL" id="NMUH01001331">
    <property type="protein sequence ID" value="MQL91361.1"/>
    <property type="molecule type" value="Genomic_DNA"/>
</dbReference>
<gene>
    <name evidence="1" type="ORF">Taro_023970</name>
</gene>